<feature type="transmembrane region" description="Helical" evidence="1">
    <location>
        <begin position="12"/>
        <end position="29"/>
    </location>
</feature>
<keyword evidence="1" id="KW-1133">Transmembrane helix</keyword>
<reference evidence="2 3" key="1">
    <citation type="journal article" date="2020" name="Nat. Food">
        <title>A phased Vanilla planifolia genome enables genetic improvement of flavour and production.</title>
        <authorList>
            <person name="Hasing T."/>
            <person name="Tang H."/>
            <person name="Brym M."/>
            <person name="Khazi F."/>
            <person name="Huang T."/>
            <person name="Chambers A.H."/>
        </authorList>
    </citation>
    <scope>NUCLEOTIDE SEQUENCE [LARGE SCALE GENOMIC DNA]</scope>
    <source>
        <tissue evidence="2">Leaf</tissue>
    </source>
</reference>
<gene>
    <name evidence="2" type="ORF">HPP92_009302</name>
</gene>
<feature type="transmembrane region" description="Helical" evidence="1">
    <location>
        <begin position="71"/>
        <end position="92"/>
    </location>
</feature>
<organism evidence="2 3">
    <name type="scientific">Vanilla planifolia</name>
    <name type="common">Vanilla</name>
    <dbReference type="NCBI Taxonomy" id="51239"/>
    <lineage>
        <taxon>Eukaryota</taxon>
        <taxon>Viridiplantae</taxon>
        <taxon>Streptophyta</taxon>
        <taxon>Embryophyta</taxon>
        <taxon>Tracheophyta</taxon>
        <taxon>Spermatophyta</taxon>
        <taxon>Magnoliopsida</taxon>
        <taxon>Liliopsida</taxon>
        <taxon>Asparagales</taxon>
        <taxon>Orchidaceae</taxon>
        <taxon>Vanilloideae</taxon>
        <taxon>Vanilleae</taxon>
        <taxon>Vanilla</taxon>
    </lineage>
</organism>
<comment type="caution">
    <text evidence="2">The sequence shown here is derived from an EMBL/GenBank/DDBJ whole genome shotgun (WGS) entry which is preliminary data.</text>
</comment>
<keyword evidence="1" id="KW-0812">Transmembrane</keyword>
<dbReference type="Proteomes" id="UP000639772">
    <property type="component" value="Unassembled WGS sequence"/>
</dbReference>
<keyword evidence="1" id="KW-0472">Membrane</keyword>
<dbReference type="EMBL" id="JADCNM010000004">
    <property type="protein sequence ID" value="KAG0487207.1"/>
    <property type="molecule type" value="Genomic_DNA"/>
</dbReference>
<sequence>MDMVIYKMNRFLYYVRLYVLGTWNLWYRISFSVLLWELEFCLLLNILAHLETQKGESTVCFGAYNGLNLQFASVILLVNVDIITCFLVAILIDFMSSRLAKSCQMKVFLDLYKSEKMLIERVAHSCQLSRCPLLMHMKIQSTMGHPSLDNL</sequence>
<name>A0A835V6I1_VANPL</name>
<evidence type="ECO:0000313" key="2">
    <source>
        <dbReference type="EMBL" id="KAG0487207.1"/>
    </source>
</evidence>
<accession>A0A835V6I1</accession>
<evidence type="ECO:0000313" key="3">
    <source>
        <dbReference type="Proteomes" id="UP000639772"/>
    </source>
</evidence>
<proteinExistence type="predicted"/>
<dbReference type="AlphaFoldDB" id="A0A835V6I1"/>
<protein>
    <submittedName>
        <fullName evidence="2">Uncharacterized protein</fullName>
    </submittedName>
</protein>
<evidence type="ECO:0000256" key="1">
    <source>
        <dbReference type="SAM" id="Phobius"/>
    </source>
</evidence>